<accession>A0ABD3E3V4</accession>
<dbReference type="InterPro" id="IPR055412">
    <property type="entry name" value="UVB_sens_C"/>
</dbReference>
<evidence type="ECO:0000313" key="4">
    <source>
        <dbReference type="EMBL" id="KAL3647739.1"/>
    </source>
</evidence>
<organism evidence="4 5">
    <name type="scientific">Castilleja foliolosa</name>
    <dbReference type="NCBI Taxonomy" id="1961234"/>
    <lineage>
        <taxon>Eukaryota</taxon>
        <taxon>Viridiplantae</taxon>
        <taxon>Streptophyta</taxon>
        <taxon>Embryophyta</taxon>
        <taxon>Tracheophyta</taxon>
        <taxon>Spermatophyta</taxon>
        <taxon>Magnoliopsida</taxon>
        <taxon>eudicotyledons</taxon>
        <taxon>Gunneridae</taxon>
        <taxon>Pentapetalae</taxon>
        <taxon>asterids</taxon>
        <taxon>lamiids</taxon>
        <taxon>Lamiales</taxon>
        <taxon>Orobanchaceae</taxon>
        <taxon>Pedicularideae</taxon>
        <taxon>Castillejinae</taxon>
        <taxon>Castilleja</taxon>
    </lineage>
</organism>
<proteinExistence type="inferred from homology"/>
<evidence type="ECO:0000256" key="1">
    <source>
        <dbReference type="ARBA" id="ARBA00007558"/>
    </source>
</evidence>
<feature type="domain" description="Protein root UVB sensitive/RUS" evidence="2">
    <location>
        <begin position="54"/>
        <end position="280"/>
    </location>
</feature>
<dbReference type="AlphaFoldDB" id="A0ABD3E3V4"/>
<dbReference type="Proteomes" id="UP001632038">
    <property type="component" value="Unassembled WGS sequence"/>
</dbReference>
<evidence type="ECO:0000259" key="2">
    <source>
        <dbReference type="Pfam" id="PF04884"/>
    </source>
</evidence>
<dbReference type="Pfam" id="PF04884">
    <property type="entry name" value="UVB_sens_prot"/>
    <property type="match status" value="1"/>
</dbReference>
<feature type="domain" description="Root UVB sensitive protein C-terminal" evidence="3">
    <location>
        <begin position="283"/>
        <end position="411"/>
    </location>
</feature>
<dbReference type="InterPro" id="IPR006968">
    <property type="entry name" value="RUS_fam"/>
</dbReference>
<dbReference type="PANTHER" id="PTHR12770">
    <property type="entry name" value="RUS1 FAMILY PROTEIN C16ORF58"/>
    <property type="match status" value="1"/>
</dbReference>
<reference evidence="5" key="1">
    <citation type="journal article" date="2024" name="IScience">
        <title>Strigolactones Initiate the Formation of Haustorium-like Structures in Castilleja.</title>
        <authorList>
            <person name="Buerger M."/>
            <person name="Peterson D."/>
            <person name="Chory J."/>
        </authorList>
    </citation>
    <scope>NUCLEOTIDE SEQUENCE [LARGE SCALE GENOMIC DNA]</scope>
</reference>
<dbReference type="Pfam" id="PF24160">
    <property type="entry name" value="UVB_sens_C"/>
    <property type="match status" value="1"/>
</dbReference>
<protein>
    <submittedName>
        <fullName evidence="4">Protein root UVB sensitive 2, chloroplastic</fullName>
    </submittedName>
</protein>
<comment type="caution">
    <text evidence="4">The sequence shown here is derived from an EMBL/GenBank/DDBJ whole genome shotgun (WGS) entry which is preliminary data.</text>
</comment>
<name>A0ABD3E3V4_9LAMI</name>
<dbReference type="InterPro" id="IPR054549">
    <property type="entry name" value="UVB_sens_RUS_dom"/>
</dbReference>
<sequence>MNLLEILKMKKKEPNDPPPPPVHWIETSDSVSHQFQFEPDGQLCVTMVDDSRTTSRRVVESFLNKFFPSGYPYSVNEGYLTYTQFRALQHFSSATLSVLSTQACDLHRHRLQLLILKDGMQHVGKLICSNLGARMDSEPKSWRVLADVLYDFGTGLEIISPLCPHLFLEMAGLGNFAKGMAVVAARATRLPIYSSFAKEGNLSDLFAKGEAISTLFNVLGIGAGIQLASTVCSSTQGKLVVGPLLSLVHIYCVREEMRATPVNTLNPQRTALIVAEFLKNGKICSPADLRYQEDLLFPGRLIEQAGSVKVGRPLHKVVRPSELQKVKETFSDENFILNRGKKWTDMVLERNATGEDALRGWLVAAYAAKIEKSFDKRNESAFEEAYERMSNVFSTFVSELQAKGWHTDRFLDGTGCRFAL</sequence>
<comment type="similarity">
    <text evidence="1">Belongs to the RUS1 family.</text>
</comment>
<dbReference type="PANTHER" id="PTHR12770:SF5">
    <property type="entry name" value="PROTEIN ROOT UVB SENSITIVE 2, CHLOROPLASTIC"/>
    <property type="match status" value="1"/>
</dbReference>
<dbReference type="EMBL" id="JAVIJP010000009">
    <property type="protein sequence ID" value="KAL3647739.1"/>
    <property type="molecule type" value="Genomic_DNA"/>
</dbReference>
<gene>
    <name evidence="4" type="primary">RUS2</name>
    <name evidence="4" type="ORF">CASFOL_008707</name>
</gene>
<evidence type="ECO:0000259" key="3">
    <source>
        <dbReference type="Pfam" id="PF24160"/>
    </source>
</evidence>
<evidence type="ECO:0000313" key="5">
    <source>
        <dbReference type="Proteomes" id="UP001632038"/>
    </source>
</evidence>
<keyword evidence="5" id="KW-1185">Reference proteome</keyword>